<reference evidence="9" key="3">
    <citation type="journal article" date="2018" name="BMC Genomics">
        <title>Whole genome sequencing and function prediction of 133 gut anaerobes isolated from chicken caecum in pure cultures.</title>
        <authorList>
            <person name="Medvecky M."/>
            <person name="Cejkova D."/>
            <person name="Polansky O."/>
            <person name="Karasova D."/>
            <person name="Kubasova T."/>
            <person name="Cizek A."/>
            <person name="Rychlik I."/>
        </authorList>
    </citation>
    <scope>NUCLEOTIDE SEQUENCE</scope>
    <source>
        <strain evidence="9">An199</strain>
    </source>
</reference>
<dbReference type="OrthoDB" id="9789566at2"/>
<evidence type="ECO:0000313" key="16">
    <source>
        <dbReference type="Proteomes" id="UP000284660"/>
    </source>
</evidence>
<dbReference type="PANTHER" id="PTHR30055:SF207">
    <property type="entry name" value="HTH-TYPE TRANSCRIPTIONAL REPRESSOR FATR"/>
    <property type="match status" value="1"/>
</dbReference>
<dbReference type="InterPro" id="IPR050109">
    <property type="entry name" value="HTH-type_TetR-like_transc_reg"/>
</dbReference>
<sequence>MEAKDMNEMEPRIIEAAKRVFVRKGYEAATMSDVAAEVGIGRTALHYYYRTKEILFDAIFGQLLSSLLPNIDRVLDEKSTMLEKMPVIVDLYMGIVRANPMFPNFVVGELNRDPERLFQTVLKDPKKIQPILRLRRQIEEEMDKGLLRKMPVIDLVSTLVSLVVFPLLIRKPLAAAFLDNDMGRFEEYMDRRRDLIVEVITQLMVPDAR</sequence>
<dbReference type="PANTHER" id="PTHR30055">
    <property type="entry name" value="HTH-TYPE TRANSCRIPTIONAL REGULATOR RUTR"/>
    <property type="match status" value="1"/>
</dbReference>
<dbReference type="EMBL" id="QSJN01000001">
    <property type="protein sequence ID" value="RHD78386.1"/>
    <property type="molecule type" value="Genomic_DNA"/>
</dbReference>
<evidence type="ECO:0000313" key="15">
    <source>
        <dbReference type="Proteomes" id="UP000195950"/>
    </source>
</evidence>
<evidence type="ECO:0000313" key="12">
    <source>
        <dbReference type="EMBL" id="TWV62133.1"/>
    </source>
</evidence>
<dbReference type="OMA" id="DPHHLIF"/>
<dbReference type="EMBL" id="WKNE01000001">
    <property type="protein sequence ID" value="MRZ53471.1"/>
    <property type="molecule type" value="Genomic_DNA"/>
</dbReference>
<reference evidence="11 16" key="4">
    <citation type="submission" date="2018-08" db="EMBL/GenBank/DDBJ databases">
        <title>A genome reference for cultivated species of the human gut microbiota.</title>
        <authorList>
            <person name="Zou Y."/>
            <person name="Xue W."/>
            <person name="Luo G."/>
        </authorList>
    </citation>
    <scope>NUCLEOTIDE SEQUENCE [LARGE SCALE GENOMIC DNA]</scope>
    <source>
        <strain evidence="11 16">AM30-4</strain>
    </source>
</reference>
<evidence type="ECO:0000313" key="21">
    <source>
        <dbReference type="Proteomes" id="UP000461276"/>
    </source>
</evidence>
<evidence type="ECO:0000313" key="11">
    <source>
        <dbReference type="EMBL" id="RHD78386.1"/>
    </source>
</evidence>
<dbReference type="Gene3D" id="1.10.357.10">
    <property type="entry name" value="Tetracycline Repressor, domain 2"/>
    <property type="match status" value="1"/>
</dbReference>
<dbReference type="EMBL" id="CP051672">
    <property type="protein sequence ID" value="QJE27340.1"/>
    <property type="molecule type" value="Genomic_DNA"/>
</dbReference>
<dbReference type="Proteomes" id="UP001221009">
    <property type="component" value="Chromosome"/>
</dbReference>
<dbReference type="EMBL" id="CP120353">
    <property type="protein sequence ID" value="WET65748.1"/>
    <property type="molecule type" value="Genomic_DNA"/>
</dbReference>
<organism evidence="4 14">
    <name type="scientific">Parabacteroides distasonis</name>
    <dbReference type="NCBI Taxonomy" id="823"/>
    <lineage>
        <taxon>Bacteria</taxon>
        <taxon>Pseudomonadati</taxon>
        <taxon>Bacteroidota</taxon>
        <taxon>Bacteroidia</taxon>
        <taxon>Bacteroidales</taxon>
        <taxon>Tannerellaceae</taxon>
        <taxon>Parabacteroides</taxon>
    </lineage>
</organism>
<reference evidence="12 17" key="6">
    <citation type="submission" date="2019-07" db="EMBL/GenBank/DDBJ databases">
        <title>Genome sequencing of Parabacteroides distasonis iSURF_7.</title>
        <authorList>
            <person name="Degefu H.N."/>
            <person name="Ruoff K.L."/>
            <person name="Price C.E."/>
            <person name="Valls R.A."/>
            <person name="O'Toole G.A."/>
        </authorList>
    </citation>
    <scope>NUCLEOTIDE SEQUENCE [LARGE SCALE GENOMIC DNA]</scope>
    <source>
        <strain evidence="12 17">CFPLTA003_1B</strain>
    </source>
</reference>
<evidence type="ECO:0000256" key="2">
    <source>
        <dbReference type="PROSITE-ProRule" id="PRU00335"/>
    </source>
</evidence>
<reference evidence="15" key="2">
    <citation type="submission" date="2017-04" db="EMBL/GenBank/DDBJ databases">
        <title>Function of individual gut microbiota members based on whole genome sequencing of pure cultures obtained from chicken caecum.</title>
        <authorList>
            <person name="Medvecky M."/>
            <person name="Cejkova D."/>
            <person name="Polansky O."/>
            <person name="Karasova D."/>
            <person name="Kubasova T."/>
            <person name="Cizek A."/>
            <person name="Rychlik I."/>
        </authorList>
    </citation>
    <scope>NUCLEOTIDE SEQUENCE [LARGE SCALE GENOMIC DNA]</scope>
    <source>
        <strain evidence="15">An199</strain>
    </source>
</reference>
<dbReference type="EMBL" id="WKMY01000001">
    <property type="protein sequence ID" value="MRY91883.1"/>
    <property type="molecule type" value="Genomic_DNA"/>
</dbReference>
<dbReference type="EMBL" id="VOHW01000004">
    <property type="protein sequence ID" value="TWV62133.1"/>
    <property type="molecule type" value="Genomic_DNA"/>
</dbReference>
<dbReference type="Proteomes" id="UP000095591">
    <property type="component" value="Unassembled WGS sequence"/>
</dbReference>
<evidence type="ECO:0000313" key="8">
    <source>
        <dbReference type="EMBL" id="MSB75095.1"/>
    </source>
</evidence>
<dbReference type="EMBL" id="WKMO01000018">
    <property type="protein sequence ID" value="MSB75095.1"/>
    <property type="molecule type" value="Genomic_DNA"/>
</dbReference>
<evidence type="ECO:0000259" key="3">
    <source>
        <dbReference type="PROSITE" id="PS50977"/>
    </source>
</evidence>
<keyword evidence="1 2" id="KW-0238">DNA-binding</keyword>
<evidence type="ECO:0000313" key="18">
    <source>
        <dbReference type="Proteomes" id="UP000432516"/>
    </source>
</evidence>
<protein>
    <submittedName>
        <fullName evidence="13">Helix-turn-helix domain containing protein</fullName>
    </submittedName>
    <submittedName>
        <fullName evidence="5">TetR family transcriptional regulator</fullName>
    </submittedName>
    <submittedName>
        <fullName evidence="10">TetR/AcrR family transcriptional regulator</fullName>
    </submittedName>
    <submittedName>
        <fullName evidence="4">Uncharacterized HTH-type transcriptional regulator yfiR</fullName>
    </submittedName>
</protein>
<name>A0A173RWX2_PARDI</name>
<dbReference type="PRINTS" id="PR00455">
    <property type="entry name" value="HTHTETR"/>
</dbReference>
<evidence type="ECO:0000313" key="9">
    <source>
        <dbReference type="EMBL" id="OUP21225.1"/>
    </source>
</evidence>
<dbReference type="Pfam" id="PF00440">
    <property type="entry name" value="TetR_N"/>
    <property type="match status" value="1"/>
</dbReference>
<dbReference type="EMBL" id="NFJX01000003">
    <property type="protein sequence ID" value="OUP21225.1"/>
    <property type="molecule type" value="Genomic_DNA"/>
</dbReference>
<evidence type="ECO:0000313" key="6">
    <source>
        <dbReference type="EMBL" id="MRZ49333.1"/>
    </source>
</evidence>
<dbReference type="GeneID" id="93525367"/>
<evidence type="ECO:0000313" key="14">
    <source>
        <dbReference type="Proteomes" id="UP000095591"/>
    </source>
</evidence>
<dbReference type="Proteomes" id="UP000441609">
    <property type="component" value="Unassembled WGS sequence"/>
</dbReference>
<evidence type="ECO:0000313" key="20">
    <source>
        <dbReference type="Proteomes" id="UP000441609"/>
    </source>
</evidence>
<reference evidence="10 22" key="7">
    <citation type="submission" date="2020-04" db="EMBL/GenBank/DDBJ databases">
        <title>Complete Genomes and Methylome analysis of CBBP consortium that reverse antibiotic-induced susceptibility to vancomycin-resistant Enterococcus faecium infection.</title>
        <authorList>
            <person name="Fomenkov A."/>
            <person name="Zhang Z."/>
            <person name="Pamer E."/>
            <person name="Roberts R.J."/>
        </authorList>
    </citation>
    <scope>NUCLEOTIDE SEQUENCE [LARGE SCALE GENOMIC DNA]</scope>
    <source>
        <strain evidence="22">CBBP</strain>
        <strain evidence="10">CBBP-1</strain>
    </source>
</reference>
<dbReference type="InterPro" id="IPR001647">
    <property type="entry name" value="HTH_TetR"/>
</dbReference>
<evidence type="ECO:0000313" key="19">
    <source>
        <dbReference type="Proteomes" id="UP000441358"/>
    </source>
</evidence>
<dbReference type="Proteomes" id="UP000315827">
    <property type="component" value="Unassembled WGS sequence"/>
</dbReference>
<dbReference type="EMBL" id="CYXP01000001">
    <property type="protein sequence ID" value="CUM81618.1"/>
    <property type="molecule type" value="Genomic_DNA"/>
</dbReference>
<evidence type="ECO:0000313" key="13">
    <source>
        <dbReference type="EMBL" id="WET65748.1"/>
    </source>
</evidence>
<dbReference type="InterPro" id="IPR009057">
    <property type="entry name" value="Homeodomain-like_sf"/>
</dbReference>
<evidence type="ECO:0000313" key="22">
    <source>
        <dbReference type="Proteomes" id="UP000501982"/>
    </source>
</evidence>
<feature type="DNA-binding region" description="H-T-H motif" evidence="2">
    <location>
        <begin position="30"/>
        <end position="49"/>
    </location>
</feature>
<evidence type="ECO:0000313" key="17">
    <source>
        <dbReference type="Proteomes" id="UP000315827"/>
    </source>
</evidence>
<dbReference type="EMBL" id="WKMC01000001">
    <property type="protein sequence ID" value="MRZ49333.1"/>
    <property type="molecule type" value="Genomic_DNA"/>
</dbReference>
<proteinExistence type="predicted"/>
<dbReference type="Proteomes" id="UP000284660">
    <property type="component" value="Unassembled WGS sequence"/>
</dbReference>
<evidence type="ECO:0000256" key="1">
    <source>
        <dbReference type="ARBA" id="ARBA00023125"/>
    </source>
</evidence>
<dbReference type="Proteomes" id="UP000432516">
    <property type="component" value="Unassembled WGS sequence"/>
</dbReference>
<evidence type="ECO:0000313" key="4">
    <source>
        <dbReference type="EMBL" id="CUM81618.1"/>
    </source>
</evidence>
<gene>
    <name evidence="4" type="primary">yfiR</name>
    <name evidence="9" type="ORF">B5F32_05315</name>
    <name evidence="11" type="ORF">DW782_03645</name>
    <name evidence="4" type="ORF">ERS852429_00713</name>
    <name evidence="12" type="ORF">FSA05_08540</name>
    <name evidence="6" type="ORF">GKD66_03555</name>
    <name evidence="5" type="ORF">GKD67_01230</name>
    <name evidence="7" type="ORF">GKD68_01715</name>
    <name evidence="8" type="ORF">GKD70_17690</name>
    <name evidence="10" type="ORF">HHO38_02880</name>
    <name evidence="13" type="ORF">P2T59_07100</name>
</gene>
<reference evidence="18 19" key="5">
    <citation type="journal article" date="2019" name="Nat. Med.">
        <title>A library of human gut bacterial isolates paired with longitudinal multiomics data enables mechanistic microbiome research.</title>
        <authorList>
            <person name="Poyet M."/>
            <person name="Groussin M."/>
            <person name="Gibbons S.M."/>
            <person name="Avila-Pacheco J."/>
            <person name="Jiang X."/>
            <person name="Kearney S.M."/>
            <person name="Perrotta A.R."/>
            <person name="Berdy B."/>
            <person name="Zhao S."/>
            <person name="Lieberman T.D."/>
            <person name="Swanson P.K."/>
            <person name="Smith M."/>
            <person name="Roesemann S."/>
            <person name="Alexander J.E."/>
            <person name="Rich S.A."/>
            <person name="Livny J."/>
            <person name="Vlamakis H."/>
            <person name="Clish C."/>
            <person name="Bullock K."/>
            <person name="Deik A."/>
            <person name="Scott J."/>
            <person name="Pierce K.A."/>
            <person name="Xavier R.J."/>
            <person name="Alm E.J."/>
        </authorList>
    </citation>
    <scope>NUCLEOTIDE SEQUENCE [LARGE SCALE GENOMIC DNA]</scope>
    <source>
        <strain evidence="7 18">BIOML-A2</strain>
        <strain evidence="8 20">BIOML-A20</strain>
        <strain evidence="6 19">BIOML-A32</strain>
        <strain evidence="5 21">BIOML-A9</strain>
    </source>
</reference>
<dbReference type="Proteomes" id="UP000441358">
    <property type="component" value="Unassembled WGS sequence"/>
</dbReference>
<dbReference type="AlphaFoldDB" id="A0A173RWX2"/>
<reference evidence="13" key="8">
    <citation type="submission" date="2023-03" db="EMBL/GenBank/DDBJ databases">
        <title>Parabacteroides distasonis, a bacteria resistant against UC.</title>
        <authorList>
            <person name="Dai W."/>
        </authorList>
    </citation>
    <scope>NUCLEOTIDE SEQUENCE</scope>
    <source>
        <strain evidence="13">F1-28</strain>
    </source>
</reference>
<evidence type="ECO:0000313" key="5">
    <source>
        <dbReference type="EMBL" id="MRY91883.1"/>
    </source>
</evidence>
<dbReference type="DNASU" id="5306491"/>
<feature type="domain" description="HTH tetR-type" evidence="3">
    <location>
        <begin position="7"/>
        <end position="67"/>
    </location>
</feature>
<dbReference type="RefSeq" id="WP_005856435.1">
    <property type="nucleotide sequence ID" value="NZ_BAABYH010000001.1"/>
</dbReference>
<dbReference type="SUPFAM" id="SSF46689">
    <property type="entry name" value="Homeodomain-like"/>
    <property type="match status" value="1"/>
</dbReference>
<dbReference type="Proteomes" id="UP000461276">
    <property type="component" value="Unassembled WGS sequence"/>
</dbReference>
<dbReference type="GO" id="GO:0000976">
    <property type="term" value="F:transcription cis-regulatory region binding"/>
    <property type="evidence" value="ECO:0007669"/>
    <property type="project" value="TreeGrafter"/>
</dbReference>
<dbReference type="Proteomes" id="UP000195950">
    <property type="component" value="Unassembled WGS sequence"/>
</dbReference>
<dbReference type="PROSITE" id="PS50977">
    <property type="entry name" value="HTH_TETR_2"/>
    <property type="match status" value="1"/>
</dbReference>
<accession>A0A173RWX2</accession>
<evidence type="ECO:0000313" key="7">
    <source>
        <dbReference type="EMBL" id="MRZ53471.1"/>
    </source>
</evidence>
<evidence type="ECO:0000313" key="10">
    <source>
        <dbReference type="EMBL" id="QJE27340.1"/>
    </source>
</evidence>
<dbReference type="Proteomes" id="UP000501982">
    <property type="component" value="Chromosome"/>
</dbReference>
<dbReference type="GO" id="GO:0003700">
    <property type="term" value="F:DNA-binding transcription factor activity"/>
    <property type="evidence" value="ECO:0007669"/>
    <property type="project" value="TreeGrafter"/>
</dbReference>
<reference evidence="4 14" key="1">
    <citation type="submission" date="2015-09" db="EMBL/GenBank/DDBJ databases">
        <authorList>
            <consortium name="Pathogen Informatics"/>
        </authorList>
    </citation>
    <scope>NUCLEOTIDE SEQUENCE [LARGE SCALE GENOMIC DNA]</scope>
    <source>
        <strain evidence="4 14">2789STDY5608872</strain>
    </source>
</reference>